<evidence type="ECO:0000313" key="3">
    <source>
        <dbReference type="EMBL" id="CAH2105054.1"/>
    </source>
</evidence>
<evidence type="ECO:0000256" key="1">
    <source>
        <dbReference type="SAM" id="MobiDB-lite"/>
    </source>
</evidence>
<evidence type="ECO:0000256" key="2">
    <source>
        <dbReference type="SAM" id="Phobius"/>
    </source>
</evidence>
<keyword evidence="4" id="KW-1185">Reference proteome</keyword>
<proteinExistence type="predicted"/>
<feature type="compositionally biased region" description="Basic and acidic residues" evidence="1">
    <location>
        <begin position="54"/>
        <end position="68"/>
    </location>
</feature>
<dbReference type="EMBL" id="CAKOGL010000027">
    <property type="protein sequence ID" value="CAH2105054.1"/>
    <property type="molecule type" value="Genomic_DNA"/>
</dbReference>
<dbReference type="PROSITE" id="PS51257">
    <property type="entry name" value="PROKAR_LIPOPROTEIN"/>
    <property type="match status" value="1"/>
</dbReference>
<name>A0AAU9V5N0_EUPED</name>
<keyword evidence="2" id="KW-1133">Transmembrane helix</keyword>
<protein>
    <submittedName>
        <fullName evidence="3">Uncharacterized protein</fullName>
    </submittedName>
</protein>
<organism evidence="3 4">
    <name type="scientific">Euphydryas editha</name>
    <name type="common">Edith's checkerspot</name>
    <dbReference type="NCBI Taxonomy" id="104508"/>
    <lineage>
        <taxon>Eukaryota</taxon>
        <taxon>Metazoa</taxon>
        <taxon>Ecdysozoa</taxon>
        <taxon>Arthropoda</taxon>
        <taxon>Hexapoda</taxon>
        <taxon>Insecta</taxon>
        <taxon>Pterygota</taxon>
        <taxon>Neoptera</taxon>
        <taxon>Endopterygota</taxon>
        <taxon>Lepidoptera</taxon>
        <taxon>Glossata</taxon>
        <taxon>Ditrysia</taxon>
        <taxon>Papilionoidea</taxon>
        <taxon>Nymphalidae</taxon>
        <taxon>Nymphalinae</taxon>
        <taxon>Euphydryas</taxon>
    </lineage>
</organism>
<dbReference type="Proteomes" id="UP001153954">
    <property type="component" value="Unassembled WGS sequence"/>
</dbReference>
<feature type="region of interest" description="Disordered" evidence="1">
    <location>
        <begin position="38"/>
        <end position="93"/>
    </location>
</feature>
<feature type="compositionally biased region" description="Basic and acidic residues" evidence="1">
    <location>
        <begin position="75"/>
        <end position="88"/>
    </location>
</feature>
<evidence type="ECO:0000313" key="4">
    <source>
        <dbReference type="Proteomes" id="UP001153954"/>
    </source>
</evidence>
<sequence length="118" mass="13080">MKGGLYIIYTSLLTISVLSSCALFILVVSEALQTEDDNTNLDLSGLHNVSQKSSHIEEGQPTEPRDEPQDIQDLPEEKEREEPHHEMTFPEALSVNSVTTDGFSIVFGSKRSSACDKR</sequence>
<dbReference type="AlphaFoldDB" id="A0AAU9V5N0"/>
<keyword evidence="2" id="KW-0472">Membrane</keyword>
<feature type="transmembrane region" description="Helical" evidence="2">
    <location>
        <begin position="6"/>
        <end position="28"/>
    </location>
</feature>
<keyword evidence="2" id="KW-0812">Transmembrane</keyword>
<accession>A0AAU9V5N0</accession>
<reference evidence="3" key="1">
    <citation type="submission" date="2022-03" db="EMBL/GenBank/DDBJ databases">
        <authorList>
            <person name="Tunstrom K."/>
        </authorList>
    </citation>
    <scope>NUCLEOTIDE SEQUENCE</scope>
</reference>
<gene>
    <name evidence="3" type="ORF">EEDITHA_LOCUS19366</name>
</gene>
<comment type="caution">
    <text evidence="3">The sequence shown here is derived from an EMBL/GenBank/DDBJ whole genome shotgun (WGS) entry which is preliminary data.</text>
</comment>